<dbReference type="EMBL" id="AJTX02000004">
    <property type="protein sequence ID" value="KKJ00626.1"/>
    <property type="molecule type" value="Genomic_DNA"/>
</dbReference>
<dbReference type="STRING" id="317619.GCA_000332315_00509"/>
<evidence type="ECO:0000313" key="2">
    <source>
        <dbReference type="Proteomes" id="UP000034681"/>
    </source>
</evidence>
<comment type="caution">
    <text evidence="1">The sequence shown here is derived from an EMBL/GenBank/DDBJ whole genome shotgun (WGS) entry which is preliminary data.</text>
</comment>
<name>A0A0M2PVZ3_PROHO</name>
<gene>
    <name evidence="1" type="ORF">PROH_11865</name>
</gene>
<proteinExistence type="predicted"/>
<protein>
    <submittedName>
        <fullName evidence="1">Transposase</fullName>
    </submittedName>
</protein>
<keyword evidence="2" id="KW-1185">Reference proteome</keyword>
<feature type="non-terminal residue" evidence="1">
    <location>
        <position position="31"/>
    </location>
</feature>
<evidence type="ECO:0000313" key="1">
    <source>
        <dbReference type="EMBL" id="KKJ00626.1"/>
    </source>
</evidence>
<dbReference type="AlphaFoldDB" id="A0A0M2PVZ3"/>
<dbReference type="Proteomes" id="UP000034681">
    <property type="component" value="Unassembled WGS sequence"/>
</dbReference>
<dbReference type="Pfam" id="PF12784">
    <property type="entry name" value="PDDEXK_2"/>
    <property type="match status" value="1"/>
</dbReference>
<organism evidence="1 2">
    <name type="scientific">Prochlorothrix hollandica PCC 9006 = CALU 1027</name>
    <dbReference type="NCBI Taxonomy" id="317619"/>
    <lineage>
        <taxon>Bacteria</taxon>
        <taxon>Bacillati</taxon>
        <taxon>Cyanobacteriota</taxon>
        <taxon>Cyanophyceae</taxon>
        <taxon>Prochlorotrichales</taxon>
        <taxon>Prochlorotrichaceae</taxon>
        <taxon>Prochlorothrix</taxon>
    </lineage>
</organism>
<sequence>MRFLDPKTDFAFKKIFGSAESKPILIEFLNA</sequence>
<reference evidence="1" key="1">
    <citation type="submission" date="2012-04" db="EMBL/GenBank/DDBJ databases">
        <authorList>
            <person name="Borisov I.G."/>
            <person name="Ivanikova N.V."/>
            <person name="Pinevich A.V."/>
        </authorList>
    </citation>
    <scope>NUCLEOTIDE SEQUENCE</scope>
    <source>
        <strain evidence="1">CALU 1027</strain>
    </source>
</reference>
<accession>A0A0M2PVZ3</accession>